<evidence type="ECO:0000256" key="7">
    <source>
        <dbReference type="RuleBase" id="RU364059"/>
    </source>
</evidence>
<keyword evidence="6 7" id="KW-0539">Nucleus</keyword>
<dbReference type="GO" id="GO:0016592">
    <property type="term" value="C:mediator complex"/>
    <property type="evidence" value="ECO:0007669"/>
    <property type="project" value="InterPro"/>
</dbReference>
<dbReference type="OrthoDB" id="2281547at2759"/>
<reference evidence="9" key="1">
    <citation type="journal article" date="2020" name="Fungal Divers.">
        <title>Resolving the Mortierellaceae phylogeny through synthesis of multi-gene phylogenetics and phylogenomics.</title>
        <authorList>
            <person name="Vandepol N."/>
            <person name="Liber J."/>
            <person name="Desiro A."/>
            <person name="Na H."/>
            <person name="Kennedy M."/>
            <person name="Barry K."/>
            <person name="Grigoriev I.V."/>
            <person name="Miller A.N."/>
            <person name="O'Donnell K."/>
            <person name="Stajich J.E."/>
            <person name="Bonito G."/>
        </authorList>
    </citation>
    <scope>NUCLEOTIDE SEQUENCE</scope>
    <source>
        <strain evidence="9">KOD948</strain>
    </source>
</reference>
<dbReference type="GO" id="GO:0045944">
    <property type="term" value="P:positive regulation of transcription by RNA polymerase II"/>
    <property type="evidence" value="ECO:0007669"/>
    <property type="project" value="UniProtKB-ARBA"/>
</dbReference>
<dbReference type="AlphaFoldDB" id="A0A9P6PNT5"/>
<comment type="caution">
    <text evidence="9">The sequence shown here is derived from an EMBL/GenBank/DDBJ whole genome shotgun (WGS) entry which is preliminary data.</text>
</comment>
<keyword evidence="4 7" id="KW-0010">Activator</keyword>
<organism evidence="9 10">
    <name type="scientific">Mortierella polycephala</name>
    <dbReference type="NCBI Taxonomy" id="41804"/>
    <lineage>
        <taxon>Eukaryota</taxon>
        <taxon>Fungi</taxon>
        <taxon>Fungi incertae sedis</taxon>
        <taxon>Mucoromycota</taxon>
        <taxon>Mortierellomycotina</taxon>
        <taxon>Mortierellomycetes</taxon>
        <taxon>Mortierellales</taxon>
        <taxon>Mortierellaceae</taxon>
        <taxon>Mortierella</taxon>
    </lineage>
</organism>
<proteinExistence type="inferred from homology"/>
<comment type="similarity">
    <text evidence="2 7">Belongs to the Mediator complex subunit 1 family.</text>
</comment>
<dbReference type="InterPro" id="IPR019680">
    <property type="entry name" value="Mediator_Med1"/>
</dbReference>
<evidence type="ECO:0000256" key="5">
    <source>
        <dbReference type="ARBA" id="ARBA00023163"/>
    </source>
</evidence>
<dbReference type="Proteomes" id="UP000726737">
    <property type="component" value="Unassembled WGS sequence"/>
</dbReference>
<evidence type="ECO:0000256" key="2">
    <source>
        <dbReference type="ARBA" id="ARBA00006210"/>
    </source>
</evidence>
<dbReference type="Pfam" id="PF10744">
    <property type="entry name" value="Med1"/>
    <property type="match status" value="1"/>
</dbReference>
<protein>
    <recommendedName>
        <fullName evidence="7">Mediator of RNA polymerase II transcription subunit 1</fullName>
    </recommendedName>
    <alternativeName>
        <fullName evidence="7">Mediator complex subunit 1</fullName>
    </alternativeName>
</protein>
<gene>
    <name evidence="9" type="ORF">BG011_009033</name>
</gene>
<evidence type="ECO:0000256" key="1">
    <source>
        <dbReference type="ARBA" id="ARBA00004123"/>
    </source>
</evidence>
<sequence length="675" mass="74446">MPTPAESTTVQEHLRELQTLVQDSLRQWNLASNSTTATALAAQNNPDRLPHELHPLGPVQVGTLQRDFKERIAAIRAICLSFAQGPLQQSLNGGDTSSAPAFRKYSTLLKDETQLEEALSSVKASMTQCQNTLRAASQDGNIKKDHLISTIRDMATKLGLECYLETGSRPNSLLPVSTLTIGGNVIVVDIDVESTGAILRVKVSYASEIHQDERIDRLLAHNLRCKCGKLLQTVQEKGRASKVGLVHSPDCSRDFDAFSKNLKALATLDSFSKKYPNVDFFHNIRSVGADFKELFKREMQITERDLERVFRQGHGIPMSHAVLIGPSIAYWASKSDLLDVSWESLSSAIEQGANDKVKIPFHTISITMEESTNSITGYLPVERSGYLLSEEETLSLTSVPYGTIMNDQRSVSATTVLQQPLKWVVPTTDATVEAIYVAVLHPPVVVSEDVATQLAAVSNQAGMNTTMGFHKDPGYLSLQEQLICPNNEQTQWEIVLDQDANSVRQLYSFDRTKNEARTLYRIPFTHVSQVYICTKLLRQQMAFNALFQSCFQETMTDTRKLATISAGSNENAALEVSIVVQTPKPPNMILVSFLNPFTETNMMLEILISEGTGIATVRLVSGGATVDGSMSMHGNHIHSGGNDQFVVGGEKLTKVLQTCDNIPILDQTTFGYEYE</sequence>
<evidence type="ECO:0000256" key="3">
    <source>
        <dbReference type="ARBA" id="ARBA00023015"/>
    </source>
</evidence>
<comment type="function">
    <text evidence="7">Component of the Mediator complex, a coactivator involved in the regulated transcription of nearly all RNA polymerase II-dependent genes. Mediator functions as a bridge to convey information from gene-specific regulatory proteins to the basal RNA polymerase II transcription machinery. Mediator is recruited to promoters by direct interactions with regulatory proteins and serves as a scaffold for the assembly of a functional preinitiation complex with RNA polymerase II and the general transcription factors.</text>
</comment>
<name>A0A9P6PNT5_9FUNG</name>
<evidence type="ECO:0000259" key="8">
    <source>
        <dbReference type="Pfam" id="PF10744"/>
    </source>
</evidence>
<keyword evidence="3 7" id="KW-0805">Transcription regulation</keyword>
<evidence type="ECO:0000256" key="6">
    <source>
        <dbReference type="ARBA" id="ARBA00023242"/>
    </source>
</evidence>
<accession>A0A9P6PNT5</accession>
<dbReference type="GO" id="GO:0003712">
    <property type="term" value="F:transcription coregulator activity"/>
    <property type="evidence" value="ECO:0007669"/>
    <property type="project" value="InterPro"/>
</dbReference>
<dbReference type="EMBL" id="JAAAJA010000782">
    <property type="protein sequence ID" value="KAG0249686.1"/>
    <property type="molecule type" value="Genomic_DNA"/>
</dbReference>
<evidence type="ECO:0000313" key="10">
    <source>
        <dbReference type="Proteomes" id="UP000726737"/>
    </source>
</evidence>
<evidence type="ECO:0000256" key="4">
    <source>
        <dbReference type="ARBA" id="ARBA00023159"/>
    </source>
</evidence>
<feature type="domain" description="Mediator complex subunit Med1" evidence="8">
    <location>
        <begin position="151"/>
        <end position="552"/>
    </location>
</feature>
<dbReference type="PANTHER" id="PTHR35041:SF6">
    <property type="entry name" value="FORMYLMETHIONINE DEFORMYLASE-LIKE PROTEIN-RELATED"/>
    <property type="match status" value="1"/>
</dbReference>
<keyword evidence="5 7" id="KW-0804">Transcription</keyword>
<comment type="subcellular location">
    <subcellularLocation>
        <location evidence="1 7">Nucleus</location>
    </subcellularLocation>
</comment>
<keyword evidence="10" id="KW-1185">Reference proteome</keyword>
<evidence type="ECO:0000313" key="9">
    <source>
        <dbReference type="EMBL" id="KAG0249686.1"/>
    </source>
</evidence>
<dbReference type="PANTHER" id="PTHR35041">
    <property type="entry name" value="MEDIATOR OF RNA POLYMERASE II TRANSCRIPTION SUBUNIT 1"/>
    <property type="match status" value="1"/>
</dbReference>